<comment type="caution">
    <text evidence="4">The sequence shown here is derived from an EMBL/GenBank/DDBJ whole genome shotgun (WGS) entry which is preliminary data.</text>
</comment>
<gene>
    <name evidence="4" type="ORF">HMP0721_1545</name>
</gene>
<accession>E6MHR0</accession>
<dbReference type="PANTHER" id="PTHR40038">
    <property type="entry name" value="MEMBRANE-ASSOCIATED PROTEIN TCAA"/>
    <property type="match status" value="1"/>
</dbReference>
<dbReference type="Gene3D" id="1.20.58.1690">
    <property type="match status" value="1"/>
</dbReference>
<evidence type="ECO:0000259" key="3">
    <source>
        <dbReference type="SMART" id="SM01324"/>
    </source>
</evidence>
<dbReference type="HOGENOM" id="CLU_078163_0_0_9"/>
<dbReference type="Proteomes" id="UP000004754">
    <property type="component" value="Unassembled WGS sequence"/>
</dbReference>
<feature type="region of interest" description="Disordered" evidence="1">
    <location>
        <begin position="94"/>
        <end position="124"/>
    </location>
</feature>
<reference evidence="4 5" key="1">
    <citation type="submission" date="2010-12" db="EMBL/GenBank/DDBJ databases">
        <authorList>
            <person name="Muzny D."/>
            <person name="Qin X."/>
            <person name="Deng J."/>
            <person name="Jiang H."/>
            <person name="Liu Y."/>
            <person name="Qu J."/>
            <person name="Song X.-Z."/>
            <person name="Zhang L."/>
            <person name="Thornton R."/>
            <person name="Coyle M."/>
            <person name="Francisco L."/>
            <person name="Jackson L."/>
            <person name="Javaid M."/>
            <person name="Korchina V."/>
            <person name="Kovar C."/>
            <person name="Mata R."/>
            <person name="Mathew T."/>
            <person name="Ngo R."/>
            <person name="Nguyen L."/>
            <person name="Nguyen N."/>
            <person name="Okwuonu G."/>
            <person name="Ongeri F."/>
            <person name="Pham C."/>
            <person name="Simmons D."/>
            <person name="Wilczek-Boney K."/>
            <person name="Hale W."/>
            <person name="Jakkamsetti A."/>
            <person name="Pham P."/>
            <person name="Ruth R."/>
            <person name="San Lucas F."/>
            <person name="Warren J."/>
            <person name="Zhang J."/>
            <person name="Zhao Z."/>
            <person name="Zhou C."/>
            <person name="Zhu D."/>
            <person name="Lee S."/>
            <person name="Bess C."/>
            <person name="Blankenburg K."/>
            <person name="Forbes L."/>
            <person name="Fu Q."/>
            <person name="Gubbala S."/>
            <person name="Hirani K."/>
            <person name="Jayaseelan J.C."/>
            <person name="Lara F."/>
            <person name="Munidasa M."/>
            <person name="Palculict T."/>
            <person name="Patil S."/>
            <person name="Pu L.-L."/>
            <person name="Saada N."/>
            <person name="Tang L."/>
            <person name="Weissenberger G."/>
            <person name="Zhu Y."/>
            <person name="Hemphill L."/>
            <person name="Shang Y."/>
            <person name="Youmans B."/>
            <person name="Ayvaz T."/>
            <person name="Ross M."/>
            <person name="Santibanez J."/>
            <person name="Aqrawi P."/>
            <person name="Gross S."/>
            <person name="Joshi V."/>
            <person name="Fowler G."/>
            <person name="Nazareth L."/>
            <person name="Reid J."/>
            <person name="Worley K."/>
            <person name="Petrosino J."/>
            <person name="Highlander S."/>
            <person name="Gibbs R."/>
        </authorList>
    </citation>
    <scope>NUCLEOTIDE SEQUENCE [LARGE SCALE GENOMIC DNA]</scope>
    <source>
        <strain evidence="4 5">ATCC 23263</strain>
    </source>
</reference>
<protein>
    <recommendedName>
        <fullName evidence="3">YARHG domain-containing protein</fullName>
    </recommendedName>
</protein>
<feature type="domain" description="YARHG" evidence="3">
    <location>
        <begin position="124"/>
        <end position="209"/>
    </location>
</feature>
<evidence type="ECO:0000313" key="5">
    <source>
        <dbReference type="Proteomes" id="UP000004754"/>
    </source>
</evidence>
<proteinExistence type="predicted"/>
<dbReference type="EMBL" id="AEQN01000021">
    <property type="protein sequence ID" value="EFV01382.1"/>
    <property type="molecule type" value="Genomic_DNA"/>
</dbReference>
<name>E6MHR0_9FIRM</name>
<dbReference type="InterPro" id="IPR025582">
    <property type="entry name" value="YARHG_dom"/>
</dbReference>
<feature type="compositionally biased region" description="Polar residues" evidence="1">
    <location>
        <begin position="114"/>
        <end position="124"/>
    </location>
</feature>
<keyword evidence="2" id="KW-1133">Transmembrane helix</keyword>
<dbReference type="Pfam" id="PF13308">
    <property type="entry name" value="YARHG"/>
    <property type="match status" value="1"/>
</dbReference>
<dbReference type="PANTHER" id="PTHR40038:SF1">
    <property type="entry name" value="MEMBRANE-ASSOCIATED PROTEIN TCAA"/>
    <property type="match status" value="1"/>
</dbReference>
<keyword evidence="2" id="KW-0812">Transmembrane</keyword>
<dbReference type="RefSeq" id="WP_006598967.1">
    <property type="nucleotide sequence ID" value="NZ_GL622359.1"/>
</dbReference>
<keyword evidence="2" id="KW-0472">Membrane</keyword>
<dbReference type="Pfam" id="PF13240">
    <property type="entry name" value="Zn_Ribbon_1"/>
    <property type="match status" value="1"/>
</dbReference>
<dbReference type="InterPro" id="IPR026870">
    <property type="entry name" value="Zinc_ribbon_dom"/>
</dbReference>
<dbReference type="SMART" id="SM01324">
    <property type="entry name" value="YARHG"/>
    <property type="match status" value="1"/>
</dbReference>
<dbReference type="AlphaFoldDB" id="E6MHR0"/>
<evidence type="ECO:0000256" key="1">
    <source>
        <dbReference type="SAM" id="MobiDB-lite"/>
    </source>
</evidence>
<dbReference type="InterPro" id="IPR038434">
    <property type="entry name" value="YARHG_sf"/>
</dbReference>
<dbReference type="STRING" id="887929.HMP0721_1545"/>
<keyword evidence="5" id="KW-1185">Reference proteome</keyword>
<feature type="compositionally biased region" description="Low complexity" evidence="1">
    <location>
        <begin position="102"/>
        <end position="113"/>
    </location>
</feature>
<dbReference type="eggNOG" id="COG1033">
    <property type="taxonomic scope" value="Bacteria"/>
</dbReference>
<evidence type="ECO:0000313" key="4">
    <source>
        <dbReference type="EMBL" id="EFV01382.1"/>
    </source>
</evidence>
<sequence length="217" mass="23661">MYCSKCGHSVKDSDQFCPNCGAPNPRAETGAQSAMNPTRVQPVYPPPKREKSSHSLALIIVAAVAAAIVFAALYFVLTRPRSRLSSEKTTKVTVNNYDSDGSKTSGTTSGSRSAANRNSHQISNSEIFPTSSSIRLSSGDLTGLSAKTLNYARNEIYARNGRLFDSSELQSYFNNKSWYNGTTLPDDFDEDSLSSVEKYNVQLLKSHEDALGGYQVH</sequence>
<evidence type="ECO:0000256" key="2">
    <source>
        <dbReference type="SAM" id="Phobius"/>
    </source>
</evidence>
<feature type="transmembrane region" description="Helical" evidence="2">
    <location>
        <begin position="56"/>
        <end position="77"/>
    </location>
</feature>
<organism evidence="4 5">
    <name type="scientific">Pseudoramibacter alactolyticus ATCC 23263</name>
    <dbReference type="NCBI Taxonomy" id="887929"/>
    <lineage>
        <taxon>Bacteria</taxon>
        <taxon>Bacillati</taxon>
        <taxon>Bacillota</taxon>
        <taxon>Clostridia</taxon>
        <taxon>Eubacteriales</taxon>
        <taxon>Eubacteriaceae</taxon>
        <taxon>Pseudoramibacter</taxon>
    </lineage>
</organism>